<gene>
    <name evidence="6" type="ORF">VQ02_25125</name>
</gene>
<sequence length="267" mass="28050">MPARPWGDLTTEECRGGALAGSVAVLPVAAVEQHGPHLPLATDAIIAEGYLARVTAQVPDDLDVRVLPVQQVGLSTEHTDFPGTLTLTPETALGAWTGIGAGVARAGCGRLVIVSSHGGNSALIDLVALQLRGRHGMVAVTTAWSRFGTPPGLFPEDEVRHGIHGGGIETALMLALRPDLVRREAIRDFVPASRAMERDFTHLRAGRPAALAWHAQDLNPAGAIGDARLGTAEAGRTLLDHGAQGFVALLRDVARFALPEPVSRRAE</sequence>
<name>A0A0J6SDV0_9HYPH</name>
<protein>
    <submittedName>
        <fullName evidence="6">Creatininase</fullName>
    </submittedName>
</protein>
<proteinExistence type="inferred from homology"/>
<keyword evidence="2" id="KW-0479">Metal-binding</keyword>
<dbReference type="Proteomes" id="UP000035955">
    <property type="component" value="Unassembled WGS sequence"/>
</dbReference>
<dbReference type="PANTHER" id="PTHR35005">
    <property type="entry name" value="3-DEHYDRO-SCYLLO-INOSOSE HYDROLASE"/>
    <property type="match status" value="1"/>
</dbReference>
<dbReference type="PANTHER" id="PTHR35005:SF1">
    <property type="entry name" value="2-AMINO-5-FORMYLAMINO-6-RIBOSYLAMINOPYRIMIDIN-4(3H)-ONE 5'-MONOPHOSPHATE DEFORMYLASE"/>
    <property type="match status" value="1"/>
</dbReference>
<evidence type="ECO:0000256" key="1">
    <source>
        <dbReference type="ARBA" id="ARBA00001947"/>
    </source>
</evidence>
<evidence type="ECO:0000256" key="4">
    <source>
        <dbReference type="ARBA" id="ARBA00022833"/>
    </source>
</evidence>
<dbReference type="SUPFAM" id="SSF102215">
    <property type="entry name" value="Creatininase"/>
    <property type="match status" value="1"/>
</dbReference>
<reference evidence="6 7" key="1">
    <citation type="submission" date="2015-03" db="EMBL/GenBank/DDBJ databases">
        <title>Genome sequencing of Methylobacterium variabile DSM 16961.</title>
        <authorList>
            <person name="Chaudhry V."/>
            <person name="Patil P.B."/>
        </authorList>
    </citation>
    <scope>NUCLEOTIDE SEQUENCE [LARGE SCALE GENOMIC DNA]</scope>
    <source>
        <strain evidence="6 7">DSM 16961</strain>
    </source>
</reference>
<dbReference type="Pfam" id="PF02633">
    <property type="entry name" value="Creatininase"/>
    <property type="match status" value="1"/>
</dbReference>
<evidence type="ECO:0000256" key="2">
    <source>
        <dbReference type="ARBA" id="ARBA00022723"/>
    </source>
</evidence>
<evidence type="ECO:0000313" key="7">
    <source>
        <dbReference type="Proteomes" id="UP000035955"/>
    </source>
</evidence>
<dbReference type="RefSeq" id="WP_048446965.1">
    <property type="nucleotide sequence ID" value="NZ_LABY01000186.1"/>
</dbReference>
<comment type="caution">
    <text evidence="6">The sequence shown here is derived from an EMBL/GenBank/DDBJ whole genome shotgun (WGS) entry which is preliminary data.</text>
</comment>
<evidence type="ECO:0000256" key="5">
    <source>
        <dbReference type="ARBA" id="ARBA00024029"/>
    </source>
</evidence>
<dbReference type="AlphaFoldDB" id="A0A0J6SDV0"/>
<dbReference type="Gene3D" id="3.40.50.10310">
    <property type="entry name" value="Creatininase"/>
    <property type="match status" value="1"/>
</dbReference>
<accession>A0A0J6SDV0</accession>
<dbReference type="OrthoDB" id="9801445at2"/>
<keyword evidence="3" id="KW-0378">Hydrolase</keyword>
<dbReference type="PATRIC" id="fig|298794.3.peg.2603"/>
<evidence type="ECO:0000256" key="3">
    <source>
        <dbReference type="ARBA" id="ARBA00022801"/>
    </source>
</evidence>
<comment type="similarity">
    <text evidence="5">Belongs to the creatininase superfamily.</text>
</comment>
<dbReference type="GO" id="GO:0046872">
    <property type="term" value="F:metal ion binding"/>
    <property type="evidence" value="ECO:0007669"/>
    <property type="project" value="UniProtKB-KW"/>
</dbReference>
<evidence type="ECO:0000313" key="6">
    <source>
        <dbReference type="EMBL" id="KMO31839.1"/>
    </source>
</evidence>
<organism evidence="6 7">
    <name type="scientific">Methylobacterium variabile</name>
    <dbReference type="NCBI Taxonomy" id="298794"/>
    <lineage>
        <taxon>Bacteria</taxon>
        <taxon>Pseudomonadati</taxon>
        <taxon>Pseudomonadota</taxon>
        <taxon>Alphaproteobacteria</taxon>
        <taxon>Hyphomicrobiales</taxon>
        <taxon>Methylobacteriaceae</taxon>
        <taxon>Methylobacterium</taxon>
    </lineage>
</organism>
<dbReference type="GO" id="GO:0016811">
    <property type="term" value="F:hydrolase activity, acting on carbon-nitrogen (but not peptide) bonds, in linear amides"/>
    <property type="evidence" value="ECO:0007669"/>
    <property type="project" value="TreeGrafter"/>
</dbReference>
<comment type="cofactor">
    <cofactor evidence="1">
        <name>Zn(2+)</name>
        <dbReference type="ChEBI" id="CHEBI:29105"/>
    </cofactor>
</comment>
<dbReference type="EMBL" id="LABY01000186">
    <property type="protein sequence ID" value="KMO31839.1"/>
    <property type="molecule type" value="Genomic_DNA"/>
</dbReference>
<dbReference type="InterPro" id="IPR003785">
    <property type="entry name" value="Creatininase/forma_Hydrolase"/>
</dbReference>
<dbReference type="GO" id="GO:0009231">
    <property type="term" value="P:riboflavin biosynthetic process"/>
    <property type="evidence" value="ECO:0007669"/>
    <property type="project" value="TreeGrafter"/>
</dbReference>
<keyword evidence="7" id="KW-1185">Reference proteome</keyword>
<dbReference type="InterPro" id="IPR024087">
    <property type="entry name" value="Creatininase-like_sf"/>
</dbReference>
<keyword evidence="4" id="KW-0862">Zinc</keyword>